<name>A0AAD6WQ16_9AGAR</name>
<organism evidence="2 3">
    <name type="scientific">Mycena alexandri</name>
    <dbReference type="NCBI Taxonomy" id="1745969"/>
    <lineage>
        <taxon>Eukaryota</taxon>
        <taxon>Fungi</taxon>
        <taxon>Dikarya</taxon>
        <taxon>Basidiomycota</taxon>
        <taxon>Agaricomycotina</taxon>
        <taxon>Agaricomycetes</taxon>
        <taxon>Agaricomycetidae</taxon>
        <taxon>Agaricales</taxon>
        <taxon>Marasmiineae</taxon>
        <taxon>Mycenaceae</taxon>
        <taxon>Mycena</taxon>
    </lineage>
</organism>
<evidence type="ECO:0000313" key="3">
    <source>
        <dbReference type="Proteomes" id="UP001218188"/>
    </source>
</evidence>
<dbReference type="InterPro" id="IPR036188">
    <property type="entry name" value="FAD/NAD-bd_sf"/>
</dbReference>
<comment type="similarity">
    <text evidence="1">Belongs to the FAD-binding monooxygenase family.</text>
</comment>
<dbReference type="PANTHER" id="PTHR42877">
    <property type="entry name" value="L-ORNITHINE N(5)-MONOOXYGENASE-RELATED"/>
    <property type="match status" value="1"/>
</dbReference>
<sequence length="150" mass="16847">LHRSNLSLNWDGIKMISEHSIITKRGTNGHTIQEYYDTQAGPTAYLGTAVAGFPNLFMIFGPNTTTGHASTDYMMQLVKPIVDGTVVSLDVKPEASDHYNEWLHSRLSRSVHVSCTSWYRTSGDGKVSSIFPASATYFWWLTRQPNWGDF</sequence>
<dbReference type="Proteomes" id="UP001218188">
    <property type="component" value="Unassembled WGS sequence"/>
</dbReference>
<feature type="non-terminal residue" evidence="2">
    <location>
        <position position="150"/>
    </location>
</feature>
<dbReference type="InterPro" id="IPR051209">
    <property type="entry name" value="FAD-bind_Monooxygenase_sf"/>
</dbReference>
<dbReference type="EMBL" id="JARJCM010000245">
    <property type="protein sequence ID" value="KAJ7020962.1"/>
    <property type="molecule type" value="Genomic_DNA"/>
</dbReference>
<feature type="non-terminal residue" evidence="2">
    <location>
        <position position="1"/>
    </location>
</feature>
<evidence type="ECO:0000313" key="2">
    <source>
        <dbReference type="EMBL" id="KAJ7020962.1"/>
    </source>
</evidence>
<proteinExistence type="inferred from homology"/>
<dbReference type="PANTHER" id="PTHR42877:SF5">
    <property type="entry name" value="L-ORNITHINE N(5)-MONOOXYGENASE-RELATED"/>
    <property type="match status" value="1"/>
</dbReference>
<keyword evidence="3" id="KW-1185">Reference proteome</keyword>
<accession>A0AAD6WQ16</accession>
<dbReference type="AlphaFoldDB" id="A0AAD6WQ16"/>
<reference evidence="2" key="1">
    <citation type="submission" date="2023-03" db="EMBL/GenBank/DDBJ databases">
        <title>Massive genome expansion in bonnet fungi (Mycena s.s.) driven by repeated elements and novel gene families across ecological guilds.</title>
        <authorList>
            <consortium name="Lawrence Berkeley National Laboratory"/>
            <person name="Harder C.B."/>
            <person name="Miyauchi S."/>
            <person name="Viragh M."/>
            <person name="Kuo A."/>
            <person name="Thoen E."/>
            <person name="Andreopoulos B."/>
            <person name="Lu D."/>
            <person name="Skrede I."/>
            <person name="Drula E."/>
            <person name="Henrissat B."/>
            <person name="Morin E."/>
            <person name="Kohler A."/>
            <person name="Barry K."/>
            <person name="LaButti K."/>
            <person name="Morin E."/>
            <person name="Salamov A."/>
            <person name="Lipzen A."/>
            <person name="Mereny Z."/>
            <person name="Hegedus B."/>
            <person name="Baldrian P."/>
            <person name="Stursova M."/>
            <person name="Weitz H."/>
            <person name="Taylor A."/>
            <person name="Grigoriev I.V."/>
            <person name="Nagy L.G."/>
            <person name="Martin F."/>
            <person name="Kauserud H."/>
        </authorList>
    </citation>
    <scope>NUCLEOTIDE SEQUENCE</scope>
    <source>
        <strain evidence="2">CBHHK200</strain>
    </source>
</reference>
<gene>
    <name evidence="2" type="ORF">C8F04DRAFT_900388</name>
</gene>
<protein>
    <submittedName>
        <fullName evidence="2">Uncharacterized protein</fullName>
    </submittedName>
</protein>
<evidence type="ECO:0000256" key="1">
    <source>
        <dbReference type="ARBA" id="ARBA00010139"/>
    </source>
</evidence>
<dbReference type="Gene3D" id="3.50.50.60">
    <property type="entry name" value="FAD/NAD(P)-binding domain"/>
    <property type="match status" value="1"/>
</dbReference>
<comment type="caution">
    <text evidence="2">The sequence shown here is derived from an EMBL/GenBank/DDBJ whole genome shotgun (WGS) entry which is preliminary data.</text>
</comment>